<dbReference type="InterPro" id="IPR009078">
    <property type="entry name" value="Ferritin-like_SF"/>
</dbReference>
<gene>
    <name evidence="2" type="ORF">QBE51_07250</name>
</gene>
<name>A0ABZ2Y7H4_9FIRM</name>
<protein>
    <submittedName>
        <fullName evidence="2">Ferritin family protein</fullName>
    </submittedName>
</protein>
<dbReference type="EMBL" id="CP121687">
    <property type="protein sequence ID" value="WZL71298.1"/>
    <property type="molecule type" value="Genomic_DNA"/>
</dbReference>
<evidence type="ECO:0000313" key="3">
    <source>
        <dbReference type="Proteomes" id="UP001486565"/>
    </source>
</evidence>
<dbReference type="SUPFAM" id="SSF47240">
    <property type="entry name" value="Ferritin-like"/>
    <property type="match status" value="1"/>
</dbReference>
<feature type="domain" description="Rubrerythrin diiron-binding" evidence="1">
    <location>
        <begin position="10"/>
        <end position="148"/>
    </location>
</feature>
<organism evidence="2 3">
    <name type="scientific">Defluviitalea saccharophila</name>
    <dbReference type="NCBI Taxonomy" id="879970"/>
    <lineage>
        <taxon>Bacteria</taxon>
        <taxon>Bacillati</taxon>
        <taxon>Bacillota</taxon>
        <taxon>Clostridia</taxon>
        <taxon>Lachnospirales</taxon>
        <taxon>Defluviitaleaceae</taxon>
        <taxon>Defluviitalea</taxon>
    </lineage>
</organism>
<dbReference type="InterPro" id="IPR003251">
    <property type="entry name" value="Rr_diiron-bd_dom"/>
</dbReference>
<dbReference type="Pfam" id="PF02915">
    <property type="entry name" value="Rubrerythrin"/>
    <property type="match status" value="1"/>
</dbReference>
<dbReference type="Gene3D" id="1.20.1260.10">
    <property type="match status" value="1"/>
</dbReference>
<keyword evidence="3" id="KW-1185">Reference proteome</keyword>
<reference evidence="2 3" key="1">
    <citation type="submission" date="2023-03" db="EMBL/GenBank/DDBJ databases">
        <title>Novel Species.</title>
        <authorList>
            <person name="Ma S."/>
        </authorList>
    </citation>
    <scope>NUCLEOTIDE SEQUENCE [LARGE SCALE GENOMIC DNA]</scope>
    <source>
        <strain evidence="2 3">LIND6LT2</strain>
    </source>
</reference>
<dbReference type="PANTHER" id="PTHR33531:SF7">
    <property type="entry name" value="HYPOTHETICAL MEMBRANE PROTEIN, CONSERVED"/>
    <property type="match status" value="1"/>
</dbReference>
<proteinExistence type="predicted"/>
<dbReference type="RefSeq" id="WP_341878261.1">
    <property type="nucleotide sequence ID" value="NZ_CP121687.1"/>
</dbReference>
<dbReference type="Proteomes" id="UP001486565">
    <property type="component" value="Chromosome"/>
</dbReference>
<dbReference type="PANTHER" id="PTHR33531">
    <property type="entry name" value="RUBRERYTHRIN SUBFAMILY"/>
    <property type="match status" value="1"/>
</dbReference>
<evidence type="ECO:0000259" key="1">
    <source>
        <dbReference type="Pfam" id="PF02915"/>
    </source>
</evidence>
<evidence type="ECO:0000313" key="2">
    <source>
        <dbReference type="EMBL" id="WZL71298.1"/>
    </source>
</evidence>
<dbReference type="CDD" id="cd01045">
    <property type="entry name" value="Ferritin_like_AB"/>
    <property type="match status" value="1"/>
</dbReference>
<sequence>MGEHSYSYREILKLAISMEEEGIKFYEGLAQKTKGEIKEGLLSLAEDEKRHKKIFVKWYDNSNEEQGDDYLFEESVDLFFHNYAKSKGFEQREAVPDSLEEAIDLGIETEKITIEYYKSLLEHAKSPVAEILKKLIAEEEGHYIKLKSYKSNLKK</sequence>
<accession>A0ABZ2Y7H4</accession>
<dbReference type="InterPro" id="IPR012347">
    <property type="entry name" value="Ferritin-like"/>
</dbReference>